<feature type="domain" description="HTH crp-type" evidence="4">
    <location>
        <begin position="145"/>
        <end position="219"/>
    </location>
</feature>
<evidence type="ECO:0000256" key="1">
    <source>
        <dbReference type="ARBA" id="ARBA00023015"/>
    </source>
</evidence>
<dbReference type="PANTHER" id="PTHR24567">
    <property type="entry name" value="CRP FAMILY TRANSCRIPTIONAL REGULATORY PROTEIN"/>
    <property type="match status" value="1"/>
</dbReference>
<keyword evidence="2" id="KW-0238">DNA-binding</keyword>
<dbReference type="InterPro" id="IPR012318">
    <property type="entry name" value="HTH_CRP"/>
</dbReference>
<dbReference type="eggNOG" id="COG0664">
    <property type="taxonomic scope" value="Bacteria"/>
</dbReference>
<dbReference type="HOGENOM" id="CLU_075053_0_0_5"/>
<protein>
    <submittedName>
        <fullName evidence="5">Transcriptional regulator, Crp/Fnr family</fullName>
    </submittedName>
</protein>
<dbReference type="InterPro" id="IPR018490">
    <property type="entry name" value="cNMP-bd_dom_sf"/>
</dbReference>
<dbReference type="InterPro" id="IPR014710">
    <property type="entry name" value="RmlC-like_jellyroll"/>
</dbReference>
<keyword evidence="6" id="KW-1185">Reference proteome</keyword>
<dbReference type="InterPro" id="IPR036388">
    <property type="entry name" value="WH-like_DNA-bd_sf"/>
</dbReference>
<dbReference type="InterPro" id="IPR050397">
    <property type="entry name" value="Env_Response_Regulators"/>
</dbReference>
<dbReference type="AlphaFoldDB" id="B8IPC2"/>
<name>B8IPC2_METNO</name>
<dbReference type="GO" id="GO:0003677">
    <property type="term" value="F:DNA binding"/>
    <property type="evidence" value="ECO:0007669"/>
    <property type="project" value="UniProtKB-KW"/>
</dbReference>
<dbReference type="PANTHER" id="PTHR24567:SF68">
    <property type="entry name" value="DNA-BINDING TRANSCRIPTIONAL DUAL REGULATOR CRP"/>
    <property type="match status" value="1"/>
</dbReference>
<dbReference type="CDD" id="cd00038">
    <property type="entry name" value="CAP_ED"/>
    <property type="match status" value="1"/>
</dbReference>
<keyword evidence="3" id="KW-0804">Transcription</keyword>
<dbReference type="EMBL" id="CP001349">
    <property type="protein sequence ID" value="ACL62214.1"/>
    <property type="molecule type" value="Genomic_DNA"/>
</dbReference>
<dbReference type="KEGG" id="mno:Mnod_7477"/>
<dbReference type="PROSITE" id="PS51063">
    <property type="entry name" value="HTH_CRP_2"/>
    <property type="match status" value="1"/>
</dbReference>
<dbReference type="InterPro" id="IPR036390">
    <property type="entry name" value="WH_DNA-bd_sf"/>
</dbReference>
<accession>B8IPC2</accession>
<dbReference type="InterPro" id="IPR000595">
    <property type="entry name" value="cNMP-bd_dom"/>
</dbReference>
<reference evidence="5 6" key="1">
    <citation type="submission" date="2009-01" db="EMBL/GenBank/DDBJ databases">
        <title>Complete sequence of chromosome of Methylobacterium nodulans ORS 2060.</title>
        <authorList>
            <consortium name="US DOE Joint Genome Institute"/>
            <person name="Lucas S."/>
            <person name="Copeland A."/>
            <person name="Lapidus A."/>
            <person name="Glavina del Rio T."/>
            <person name="Dalin E."/>
            <person name="Tice H."/>
            <person name="Bruce D."/>
            <person name="Goodwin L."/>
            <person name="Pitluck S."/>
            <person name="Sims D."/>
            <person name="Brettin T."/>
            <person name="Detter J.C."/>
            <person name="Han C."/>
            <person name="Larimer F."/>
            <person name="Land M."/>
            <person name="Hauser L."/>
            <person name="Kyrpides N."/>
            <person name="Ivanova N."/>
            <person name="Marx C.J."/>
            <person name="Richardson P."/>
        </authorList>
    </citation>
    <scope>NUCLEOTIDE SEQUENCE [LARGE SCALE GENOMIC DNA]</scope>
    <source>
        <strain evidence="6">LMG 21967 / CNCM I-2342 / ORS 2060</strain>
    </source>
</reference>
<organism evidence="5 6">
    <name type="scientific">Methylobacterium nodulans (strain LMG 21967 / CNCM I-2342 / ORS 2060)</name>
    <dbReference type="NCBI Taxonomy" id="460265"/>
    <lineage>
        <taxon>Bacteria</taxon>
        <taxon>Pseudomonadati</taxon>
        <taxon>Pseudomonadota</taxon>
        <taxon>Alphaproteobacteria</taxon>
        <taxon>Hyphomicrobiales</taxon>
        <taxon>Methylobacteriaceae</taxon>
        <taxon>Methylobacterium</taxon>
    </lineage>
</organism>
<dbReference type="Pfam" id="PF00027">
    <property type="entry name" value="cNMP_binding"/>
    <property type="match status" value="1"/>
</dbReference>
<dbReference type="Gene3D" id="2.60.120.10">
    <property type="entry name" value="Jelly Rolls"/>
    <property type="match status" value="1"/>
</dbReference>
<dbReference type="SUPFAM" id="SSF46785">
    <property type="entry name" value="Winged helix' DNA-binding domain"/>
    <property type="match status" value="1"/>
</dbReference>
<dbReference type="SMART" id="SM00419">
    <property type="entry name" value="HTH_CRP"/>
    <property type="match status" value="1"/>
</dbReference>
<dbReference type="SUPFAM" id="SSF51206">
    <property type="entry name" value="cAMP-binding domain-like"/>
    <property type="match status" value="1"/>
</dbReference>
<dbReference type="Pfam" id="PF13545">
    <property type="entry name" value="HTH_Crp_2"/>
    <property type="match status" value="1"/>
</dbReference>
<keyword evidence="1" id="KW-0805">Transcription regulation</keyword>
<dbReference type="GO" id="GO:0005829">
    <property type="term" value="C:cytosol"/>
    <property type="evidence" value="ECO:0007669"/>
    <property type="project" value="TreeGrafter"/>
</dbReference>
<proteinExistence type="predicted"/>
<dbReference type="GO" id="GO:0003700">
    <property type="term" value="F:DNA-binding transcription factor activity"/>
    <property type="evidence" value="ECO:0007669"/>
    <property type="project" value="TreeGrafter"/>
</dbReference>
<dbReference type="Proteomes" id="UP000008207">
    <property type="component" value="Chromosome"/>
</dbReference>
<dbReference type="RefSeq" id="WP_015933772.1">
    <property type="nucleotide sequence ID" value="NC_011894.1"/>
</dbReference>
<dbReference type="Gene3D" id="1.10.10.10">
    <property type="entry name" value="Winged helix-like DNA-binding domain superfamily/Winged helix DNA-binding domain"/>
    <property type="match status" value="1"/>
</dbReference>
<evidence type="ECO:0000256" key="3">
    <source>
        <dbReference type="ARBA" id="ARBA00023163"/>
    </source>
</evidence>
<evidence type="ECO:0000259" key="4">
    <source>
        <dbReference type="PROSITE" id="PS51063"/>
    </source>
</evidence>
<dbReference type="STRING" id="460265.Mnod_7477"/>
<sequence length="246" mass="27597">MNPLTSKLEHFVRLSSEDKAALDRLASEQMRGFGPHTDIVHEGQPPKVLRLMLSGWACRYKLLEDGRRQIVGLFLPGDFCDLSIFILREMDHSIAAITDVTLAQISAETFNEIAFAQPRIMYALWWESLVREAIQREWIVSLGRRDTDERIAHLFCELFIRMRSVGLTSGCSIDLPMTQSELSDIVGVSAVHVNRTLQALRASGLVILKGKTLTIPNLNALMDAAQFNTNYLHLDHEGAHLDATNG</sequence>
<dbReference type="OrthoDB" id="7584044at2"/>
<evidence type="ECO:0000313" key="5">
    <source>
        <dbReference type="EMBL" id="ACL62214.1"/>
    </source>
</evidence>
<evidence type="ECO:0000256" key="2">
    <source>
        <dbReference type="ARBA" id="ARBA00023125"/>
    </source>
</evidence>
<evidence type="ECO:0000313" key="6">
    <source>
        <dbReference type="Proteomes" id="UP000008207"/>
    </source>
</evidence>
<gene>
    <name evidence="5" type="ordered locus">Mnod_7477</name>
</gene>